<dbReference type="Proteomes" id="UP000251341">
    <property type="component" value="Unassembled WGS sequence"/>
</dbReference>
<accession>A0A315ESH7</accession>
<keyword evidence="1" id="KW-0732">Signal</keyword>
<feature type="signal peptide" evidence="1">
    <location>
        <begin position="1"/>
        <end position="24"/>
    </location>
</feature>
<proteinExistence type="predicted"/>
<feature type="chain" id="PRO_5016277713" evidence="1">
    <location>
        <begin position="25"/>
        <end position="149"/>
    </location>
</feature>
<comment type="caution">
    <text evidence="2">The sequence shown here is derived from an EMBL/GenBank/DDBJ whole genome shotgun (WGS) entry which is preliminary data.</text>
</comment>
<name>A0A315ESH7_9BURK</name>
<sequence length="149" mass="15863">MFKKIQIIYWVWLTSVLASASVMAAPLITAKEAQMPAASGELKTRGIARGPGIKVISPDMTAPEIKGPFDLKVVFESRGGNKIDASAVKVTYLKATAIDLTPRLKAAITESGIDFGKAEVPPGEHAVKITVKDVDGRESNTVMNLVIGK</sequence>
<gene>
    <name evidence="2" type="ORF">B9Z44_04540</name>
</gene>
<evidence type="ECO:0000313" key="2">
    <source>
        <dbReference type="EMBL" id="PUE58924.1"/>
    </source>
</evidence>
<dbReference type="EMBL" id="NESP01000001">
    <property type="protein sequence ID" value="PUE58924.1"/>
    <property type="molecule type" value="Genomic_DNA"/>
</dbReference>
<organism evidence="2 3">
    <name type="scientific">Limnohabitans curvus</name>
    <dbReference type="NCBI Taxonomy" id="323423"/>
    <lineage>
        <taxon>Bacteria</taxon>
        <taxon>Pseudomonadati</taxon>
        <taxon>Pseudomonadota</taxon>
        <taxon>Betaproteobacteria</taxon>
        <taxon>Burkholderiales</taxon>
        <taxon>Comamonadaceae</taxon>
        <taxon>Limnohabitans</taxon>
    </lineage>
</organism>
<protein>
    <submittedName>
        <fullName evidence="2">Uncharacterized protein</fullName>
    </submittedName>
</protein>
<reference evidence="2 3" key="1">
    <citation type="submission" date="2017-04" db="EMBL/GenBank/DDBJ databases">
        <title>Unexpected and diverse lifestyles within the genus Limnohabitans.</title>
        <authorList>
            <person name="Kasalicky V."/>
            <person name="Mehrshad M."/>
            <person name="Andrei S.-A."/>
            <person name="Salcher M."/>
            <person name="Kratochvilova H."/>
            <person name="Simek K."/>
            <person name="Ghai R."/>
        </authorList>
    </citation>
    <scope>NUCLEOTIDE SEQUENCE [LARGE SCALE GENOMIC DNA]</scope>
    <source>
        <strain evidence="2 3">MWH-C5</strain>
    </source>
</reference>
<evidence type="ECO:0000256" key="1">
    <source>
        <dbReference type="SAM" id="SignalP"/>
    </source>
</evidence>
<keyword evidence="3" id="KW-1185">Reference proteome</keyword>
<dbReference type="AlphaFoldDB" id="A0A315ESH7"/>
<evidence type="ECO:0000313" key="3">
    <source>
        <dbReference type="Proteomes" id="UP000251341"/>
    </source>
</evidence>
<dbReference type="RefSeq" id="WP_108358178.1">
    <property type="nucleotide sequence ID" value="NZ_NESP01000001.1"/>
</dbReference>